<organism evidence="1 2">
    <name type="scientific">Treponema denticola (strain ATCC 35405 / DSM 14222 / CIP 103919 / JCM 8153 / KCTC 15104)</name>
    <dbReference type="NCBI Taxonomy" id="243275"/>
    <lineage>
        <taxon>Bacteria</taxon>
        <taxon>Pseudomonadati</taxon>
        <taxon>Spirochaetota</taxon>
        <taxon>Spirochaetia</taxon>
        <taxon>Spirochaetales</taxon>
        <taxon>Treponemataceae</taxon>
        <taxon>Treponema</taxon>
    </lineage>
</organism>
<dbReference type="RefSeq" id="WP_002681130.1">
    <property type="nucleotide sequence ID" value="NC_002967.9"/>
</dbReference>
<name>Q73R65_TREDE</name>
<dbReference type="OrthoDB" id="361546at2"/>
<dbReference type="KEGG" id="tde:TDE_0226"/>
<accession>Q73R65</accession>
<dbReference type="PATRIC" id="fig|243275.7.peg.219"/>
<proteinExistence type="predicted"/>
<sequence>MDYVFVKDTEGFVVKKLKSQVECDEIIISEAEYKKLSGDNYYEFHFGHGGKRPGAGRKQKLGSPLKFQIRVTEEEKEFISYAREHNFDYKKVMEQKNIQ</sequence>
<evidence type="ECO:0000313" key="1">
    <source>
        <dbReference type="EMBL" id="AAS10723.1"/>
    </source>
</evidence>
<reference evidence="1 2" key="1">
    <citation type="journal article" date="2004" name="Proc. Natl. Acad. Sci. U.S.A.">
        <title>Comparison of the genome of the oral pathogen Treponema denticola with other spirochete genomes.</title>
        <authorList>
            <person name="Seshadri R."/>
            <person name="Myers G.S."/>
            <person name="Tettelin H."/>
            <person name="Eisen J.A."/>
            <person name="Heidelberg J.F."/>
            <person name="Dodson R.J."/>
            <person name="Davidsen T.M."/>
            <person name="DeBoy R.T."/>
            <person name="Fouts D.E."/>
            <person name="Haft D.H."/>
            <person name="Selengut J."/>
            <person name="Ren Q."/>
            <person name="Brinkac L.M."/>
            <person name="Madupu R."/>
            <person name="Kolonay J."/>
            <person name="Durkin S.A."/>
            <person name="Daugherty S.C."/>
            <person name="Shetty J."/>
            <person name="Shvartsbeyn A."/>
            <person name="Gebregeorgis E."/>
            <person name="Geer K."/>
            <person name="Tsegaye G."/>
            <person name="Malek J."/>
            <person name="Ayodeji B."/>
            <person name="Shatsman S."/>
            <person name="McLeod M.P."/>
            <person name="Smajs D."/>
            <person name="Howell J.K."/>
            <person name="Pal S."/>
            <person name="Amin A."/>
            <person name="Vashisth P."/>
            <person name="McNeill T.Z."/>
            <person name="Xiang Q."/>
            <person name="Sodergren E."/>
            <person name="Baca E."/>
            <person name="Weinstock G.M."/>
            <person name="Norris S.J."/>
            <person name="Fraser C.M."/>
            <person name="Paulsen I.T."/>
        </authorList>
    </citation>
    <scope>NUCLEOTIDE SEQUENCE [LARGE SCALE GENOMIC DNA]</scope>
    <source>
        <strain evidence="2">ATCC 35405 / DSM 14222 / CIP 103919 / JCM 8153 / KCTC 15104</strain>
    </source>
</reference>
<dbReference type="eggNOG" id="ENOG5031DCQ">
    <property type="taxonomic scope" value="Bacteria"/>
</dbReference>
<dbReference type="HOGENOM" id="CLU_2358830_0_0_12"/>
<keyword evidence="2" id="KW-1185">Reference proteome</keyword>
<dbReference type="STRING" id="243275.TDE_0226"/>
<gene>
    <name evidence="1" type="ordered locus">TDE_0226</name>
</gene>
<dbReference type="AlphaFoldDB" id="Q73R65"/>
<dbReference type="EMBL" id="AE017226">
    <property type="protein sequence ID" value="AAS10723.1"/>
    <property type="molecule type" value="Genomic_DNA"/>
</dbReference>
<evidence type="ECO:0000313" key="2">
    <source>
        <dbReference type="Proteomes" id="UP000008212"/>
    </source>
</evidence>
<dbReference type="Proteomes" id="UP000008212">
    <property type="component" value="Chromosome"/>
</dbReference>
<protein>
    <submittedName>
        <fullName evidence="1">Uncharacterized protein</fullName>
    </submittedName>
</protein>
<dbReference type="PaxDb" id="243275-TDE_0226"/>
<dbReference type="GeneID" id="2740780"/>